<feature type="domain" description="LTD" evidence="1">
    <location>
        <begin position="296"/>
        <end position="406"/>
    </location>
</feature>
<dbReference type="InterPro" id="IPR001322">
    <property type="entry name" value="Lamin_tail_dom"/>
</dbReference>
<dbReference type="InterPro" id="IPR036415">
    <property type="entry name" value="Lamin_tail_dom_sf"/>
</dbReference>
<dbReference type="EMBL" id="SOAU01000001">
    <property type="protein sequence ID" value="TDT16476.1"/>
    <property type="molecule type" value="Genomic_DNA"/>
</dbReference>
<dbReference type="Gene3D" id="2.60.40.1260">
    <property type="entry name" value="Lamin Tail domain"/>
    <property type="match status" value="1"/>
</dbReference>
<evidence type="ECO:0000259" key="1">
    <source>
        <dbReference type="PROSITE" id="PS51841"/>
    </source>
</evidence>
<organism evidence="2 3">
    <name type="scientific">Ilumatobacter fluminis</name>
    <dbReference type="NCBI Taxonomy" id="467091"/>
    <lineage>
        <taxon>Bacteria</taxon>
        <taxon>Bacillati</taxon>
        <taxon>Actinomycetota</taxon>
        <taxon>Acidimicrobiia</taxon>
        <taxon>Acidimicrobiales</taxon>
        <taxon>Ilumatobacteraceae</taxon>
        <taxon>Ilumatobacter</taxon>
    </lineage>
</organism>
<dbReference type="Pfam" id="PF07510">
    <property type="entry name" value="GmrSD_C"/>
    <property type="match status" value="1"/>
</dbReference>
<evidence type="ECO:0000313" key="3">
    <source>
        <dbReference type="Proteomes" id="UP000294558"/>
    </source>
</evidence>
<dbReference type="InterPro" id="IPR011089">
    <property type="entry name" value="GmrSD_C"/>
</dbReference>
<reference evidence="2 3" key="1">
    <citation type="submission" date="2019-03" db="EMBL/GenBank/DDBJ databases">
        <title>Sequencing the genomes of 1000 actinobacteria strains.</title>
        <authorList>
            <person name="Klenk H.-P."/>
        </authorList>
    </citation>
    <scope>NUCLEOTIDE SEQUENCE [LARGE SCALE GENOMIC DNA]</scope>
    <source>
        <strain evidence="2 3">DSM 18936</strain>
    </source>
</reference>
<name>A0A4R7I1K1_9ACTN</name>
<dbReference type="AlphaFoldDB" id="A0A4R7I1K1"/>
<dbReference type="RefSeq" id="WP_166657505.1">
    <property type="nucleotide sequence ID" value="NZ_SOAU01000001.1"/>
</dbReference>
<dbReference type="PANTHER" id="PTHR24094">
    <property type="entry name" value="SECRETED PROTEIN"/>
    <property type="match status" value="1"/>
</dbReference>
<keyword evidence="3" id="KW-1185">Reference proteome</keyword>
<evidence type="ECO:0000313" key="2">
    <source>
        <dbReference type="EMBL" id="TDT16476.1"/>
    </source>
</evidence>
<dbReference type="Proteomes" id="UP000294558">
    <property type="component" value="Unassembled WGS sequence"/>
</dbReference>
<dbReference type="PANTHER" id="PTHR24094:SF15">
    <property type="entry name" value="AMP-DEPENDENT SYNTHETASE_LIGASE DOMAIN-CONTAINING PROTEIN-RELATED"/>
    <property type="match status" value="1"/>
</dbReference>
<dbReference type="Pfam" id="PF00932">
    <property type="entry name" value="LTD"/>
    <property type="match status" value="1"/>
</dbReference>
<protein>
    <submittedName>
        <fullName evidence="2">Uncharacterized protein DUF1524</fullName>
    </submittedName>
</protein>
<accession>A0A4R7I1K1</accession>
<dbReference type="PROSITE" id="PS51841">
    <property type="entry name" value="LTD"/>
    <property type="match status" value="1"/>
</dbReference>
<sequence>MIVGVIIGSGCTEADDAAEVATDTAGDVVTDTTTNVSVSDEPPTGTGDDVVATTDANTVIVVTLPPSTEPPMGSPVTDPPPVTTVVSGPPAVAVEAIALLDTVPIGDPDPARPPYIRDEYQPGGWPDLDGDCVSTRHQVLAEQSAVAVTWSADGCFVETGQWTDPYSGEVLTTADEATIDHLIPLAEGHRAGAWAWDIDSKVRFTNDLSPGALVVVSGATNQSKADKAPDQWMPPLEASRCGYAINWIDKKARWGLTVTRAEHDALRFVVASCTAETAPSAPFSQPASVNVTVPTTTTTTTIVPVAGPAEIVLVRCDRYDETVTIANRGGQPGDLSGYRLHDEGDKHSTPLGQWGPLQPGATLTIVTGDQASEAESRVVWKRQNVWNNDGDIAHLVGAGGIQTIGC</sequence>
<dbReference type="SUPFAM" id="SSF74853">
    <property type="entry name" value="Lamin A/C globular tail domain"/>
    <property type="match status" value="1"/>
</dbReference>
<proteinExistence type="predicted"/>
<comment type="caution">
    <text evidence="2">The sequence shown here is derived from an EMBL/GenBank/DDBJ whole genome shotgun (WGS) entry which is preliminary data.</text>
</comment>
<gene>
    <name evidence="2" type="ORF">BDK89_2066</name>
</gene>